<dbReference type="Gene3D" id="3.10.450.50">
    <property type="match status" value="1"/>
</dbReference>
<accession>A0A1Z2LBP5</accession>
<dbReference type="SUPFAM" id="SSF54427">
    <property type="entry name" value="NTF2-like"/>
    <property type="match status" value="1"/>
</dbReference>
<evidence type="ECO:0000313" key="3">
    <source>
        <dbReference type="Proteomes" id="UP000195755"/>
    </source>
</evidence>
<evidence type="ECO:0000313" key="2">
    <source>
        <dbReference type="EMBL" id="ARZ71638.1"/>
    </source>
</evidence>
<organism evidence="2 3">
    <name type="scientific">Streptomyces albireticuli</name>
    <dbReference type="NCBI Taxonomy" id="1940"/>
    <lineage>
        <taxon>Bacteria</taxon>
        <taxon>Bacillati</taxon>
        <taxon>Actinomycetota</taxon>
        <taxon>Actinomycetes</taxon>
        <taxon>Kitasatosporales</taxon>
        <taxon>Streptomycetaceae</taxon>
        <taxon>Streptomyces</taxon>
    </lineage>
</organism>
<name>A0A1Z2LBP5_9ACTN</name>
<feature type="domain" description="SnoaL-like" evidence="1">
    <location>
        <begin position="16"/>
        <end position="145"/>
    </location>
</feature>
<evidence type="ECO:0000259" key="1">
    <source>
        <dbReference type="Pfam" id="PF13577"/>
    </source>
</evidence>
<dbReference type="RefSeq" id="WP_087929408.1">
    <property type="nucleotide sequence ID" value="NZ_CP021744.1"/>
</dbReference>
<reference evidence="2 3" key="1">
    <citation type="submission" date="2017-06" db="EMBL/GenBank/DDBJ databases">
        <title>Streptomyces albireticuli Genome sequencing and assembly.</title>
        <authorList>
            <person name="Wang Y."/>
            <person name="Du B."/>
            <person name="Ding Y."/>
            <person name="Liu H."/>
            <person name="Hou Q."/>
            <person name="Liu K."/>
            <person name="Yao L."/>
            <person name="Wang C."/>
        </authorList>
    </citation>
    <scope>NUCLEOTIDE SEQUENCE [LARGE SCALE GENOMIC DNA]</scope>
    <source>
        <strain evidence="2 3">MDJK11</strain>
    </source>
</reference>
<dbReference type="OrthoDB" id="2599042at2"/>
<gene>
    <name evidence="2" type="ORF">SMD11_6062</name>
</gene>
<proteinExistence type="predicted"/>
<sequence length="160" mass="17232">MTDLAHEIAELRRDTRTLTDHAALTTLLDRFAAGLDSTDPGRNDETWYRSLFTEDVRLELPNGVHRGTAGLSEFLGAPKRAWARTHHLVTNPVVTVDGDRAAGRANAHATHVPHPAEDGTTGALFVGGAHYDYTAVRTADGWRVDGLTASVIWVEGAPGA</sequence>
<dbReference type="AlphaFoldDB" id="A0A1Z2LBP5"/>
<dbReference type="InterPro" id="IPR032710">
    <property type="entry name" value="NTF2-like_dom_sf"/>
</dbReference>
<dbReference type="KEGG" id="salj:SMD11_6062"/>
<dbReference type="EMBL" id="CP021744">
    <property type="protein sequence ID" value="ARZ71638.1"/>
    <property type="molecule type" value="Genomic_DNA"/>
</dbReference>
<dbReference type="InterPro" id="IPR037401">
    <property type="entry name" value="SnoaL-like"/>
</dbReference>
<dbReference type="Pfam" id="PF13577">
    <property type="entry name" value="SnoaL_4"/>
    <property type="match status" value="1"/>
</dbReference>
<dbReference type="Proteomes" id="UP000195755">
    <property type="component" value="Chromosome"/>
</dbReference>
<dbReference type="CDD" id="cd00531">
    <property type="entry name" value="NTF2_like"/>
    <property type="match status" value="1"/>
</dbReference>
<protein>
    <recommendedName>
        <fullName evidence="1">SnoaL-like domain-containing protein</fullName>
    </recommendedName>
</protein>